<dbReference type="InterPro" id="IPR024983">
    <property type="entry name" value="CHAT_dom"/>
</dbReference>
<dbReference type="RefSeq" id="WP_035995431.1">
    <property type="nucleotide sequence ID" value="NZ_CP012748.1"/>
</dbReference>
<dbReference type="Pfam" id="PF12770">
    <property type="entry name" value="CHAT"/>
    <property type="match status" value="1"/>
</dbReference>
<keyword evidence="1" id="KW-0175">Coiled coil</keyword>
<dbReference type="Proteomes" id="UP000019146">
    <property type="component" value="Plasmid unnamed"/>
</dbReference>
<evidence type="ECO:0000259" key="2">
    <source>
        <dbReference type="Pfam" id="PF12770"/>
    </source>
</evidence>
<protein>
    <submittedName>
        <fullName evidence="3">CHAT domain</fullName>
    </submittedName>
</protein>
<dbReference type="AlphaFoldDB" id="A0A0P0RLM1"/>
<reference evidence="3" key="1">
    <citation type="journal article" date="2014" name="Genome Announc.">
        <title>Draft Genome Sequence of the Haloacid-Degrading Burkholderia caribensis Strain MBA4.</title>
        <authorList>
            <person name="Pan Y."/>
            <person name="Kong K.F."/>
            <person name="Tsang J.S."/>
        </authorList>
    </citation>
    <scope>NUCLEOTIDE SEQUENCE [LARGE SCALE GENOMIC DNA]</scope>
    <source>
        <strain evidence="3">MBA4</strain>
        <plasmid evidence="3">unnamed</plasmid>
    </source>
</reference>
<gene>
    <name evidence="3" type="ORF">K788_0006172</name>
</gene>
<dbReference type="EMBL" id="CP012748">
    <property type="protein sequence ID" value="ALL69753.1"/>
    <property type="molecule type" value="Genomic_DNA"/>
</dbReference>
<proteinExistence type="predicted"/>
<sequence>MMRKITLELLRHGPPHNQLLSPLTEYIALCENHSAVTLHVPFEHNQMLYRLRALSYQLGPEAREFQMGDTARVLGQLLGEIPGLTADLNRQRTGTSDGDTAEQVTHLRLIISASELALLPFELATAPNGFPGEGQALSLQTQQPICITRETRRVAQEYVRWPRKPRILFAFASPPDLETVPAEAHLLALREALAPWLALSDEYDDEQRLKIIGDRLSVLPNASAESLEDACAKNDYTHVHILAHGVQTNTPYDSRFGLAFHSGRHADGVEAISGDRLATILRTPRHGQPGRFTRPAVVTLASCNAGNVGSVTGVGASIAHALHEAGVPLVIASQYPLSFGGSVVFVKDMYEGLLWGDDPRKLVVGMRRRLHSYFKDKHDWASIVTYASLPPNFDAQLVDARIQQAMASVSIALNMADRAMGAFPCPEPQLPATMSSVENHTHRETLARAQEQVNEAKARLTMTMDEHPEQQARILELLASTEKREAQMIYHSTQQGKFDPASNDGMLLISKLETSRNHYWSSYLKQRKSPSQLVQFLSLTLLLQYLGRLPRPLDQPGQDMTSIWLSAHMQSLNDADHGEGSNRPWAYGNLTELYLIGKHIDGLPPAYCGDPLTSKALEAARTLVSLAGPTSFEVFSTWRQIRRYRDWFVPMVAGAYNMDALVRDLLEVLPACDEPDWDY</sequence>
<evidence type="ECO:0000256" key="1">
    <source>
        <dbReference type="SAM" id="Coils"/>
    </source>
</evidence>
<dbReference type="GeneID" id="69973290"/>
<feature type="coiled-coil region" evidence="1">
    <location>
        <begin position="439"/>
        <end position="466"/>
    </location>
</feature>
<evidence type="ECO:0000313" key="3">
    <source>
        <dbReference type="EMBL" id="ALL69753.1"/>
    </source>
</evidence>
<dbReference type="KEGG" id="bcai:K788_0006172"/>
<keyword evidence="3" id="KW-0614">Plasmid</keyword>
<geneLocation type="plasmid" evidence="3">
    <name>unnamed</name>
</geneLocation>
<name>A0A0P0RLM1_9BURK</name>
<feature type="domain" description="CHAT" evidence="2">
    <location>
        <begin position="70"/>
        <end position="384"/>
    </location>
</feature>
<organism evidence="3">
    <name type="scientific">Paraburkholderia caribensis MBA4</name>
    <dbReference type="NCBI Taxonomy" id="1323664"/>
    <lineage>
        <taxon>Bacteria</taxon>
        <taxon>Pseudomonadati</taxon>
        <taxon>Pseudomonadota</taxon>
        <taxon>Betaproteobacteria</taxon>
        <taxon>Burkholderiales</taxon>
        <taxon>Burkholderiaceae</taxon>
        <taxon>Paraburkholderia</taxon>
    </lineage>
</organism>
<accession>A0A0P0RLM1</accession>
<reference evidence="3" key="2">
    <citation type="submission" date="2015-09" db="EMBL/GenBank/DDBJ databases">
        <authorList>
            <person name="Jackson K.R."/>
            <person name="Lunt B.L."/>
            <person name="Fisher J.N.B."/>
            <person name="Gardner A.V."/>
            <person name="Bailey M.E."/>
            <person name="Deus L.M."/>
            <person name="Earl A.S."/>
            <person name="Gibby P.D."/>
            <person name="Hartmann K.A."/>
            <person name="Liu J.E."/>
            <person name="Manci A.M."/>
            <person name="Nielsen D.A."/>
            <person name="Solomon M.B."/>
            <person name="Breakwell D.P."/>
            <person name="Burnett S.H."/>
            <person name="Grose J.H."/>
        </authorList>
    </citation>
    <scope>NUCLEOTIDE SEQUENCE</scope>
    <source>
        <strain evidence="3">MBA4</strain>
        <plasmid evidence="3">unnamed</plasmid>
    </source>
</reference>